<dbReference type="AlphaFoldDB" id="A0A3E2HQA1"/>
<feature type="transmembrane region" description="Helical" evidence="1">
    <location>
        <begin position="266"/>
        <end position="289"/>
    </location>
</feature>
<gene>
    <name evidence="2" type="ORF">B7463_g809</name>
</gene>
<name>A0A3E2HQA1_SCYLI</name>
<keyword evidence="3" id="KW-1185">Reference proteome</keyword>
<keyword evidence="1" id="KW-0472">Membrane</keyword>
<comment type="caution">
    <text evidence="2">The sequence shown here is derived from an EMBL/GenBank/DDBJ whole genome shotgun (WGS) entry which is preliminary data.</text>
</comment>
<evidence type="ECO:0000313" key="2">
    <source>
        <dbReference type="EMBL" id="RFU35533.1"/>
    </source>
</evidence>
<accession>A0A3E2HQA1</accession>
<dbReference type="OrthoDB" id="25131at2759"/>
<feature type="non-terminal residue" evidence="2">
    <location>
        <position position="380"/>
    </location>
</feature>
<proteinExistence type="predicted"/>
<evidence type="ECO:0000256" key="1">
    <source>
        <dbReference type="SAM" id="Phobius"/>
    </source>
</evidence>
<keyword evidence="1" id="KW-1133">Transmembrane helix</keyword>
<evidence type="ECO:0000313" key="3">
    <source>
        <dbReference type="Proteomes" id="UP000258309"/>
    </source>
</evidence>
<feature type="non-terminal residue" evidence="2">
    <location>
        <position position="1"/>
    </location>
</feature>
<keyword evidence="1" id="KW-0812">Transmembrane</keyword>
<dbReference type="Proteomes" id="UP000258309">
    <property type="component" value="Unassembled WGS sequence"/>
</dbReference>
<reference evidence="2 3" key="1">
    <citation type="submission" date="2018-05" db="EMBL/GenBank/DDBJ databases">
        <title>Draft genome sequence of Scytalidium lignicola DSM 105466, a ubiquitous saprotrophic fungus.</title>
        <authorList>
            <person name="Buettner E."/>
            <person name="Gebauer A.M."/>
            <person name="Hofrichter M."/>
            <person name="Liers C."/>
            <person name="Kellner H."/>
        </authorList>
    </citation>
    <scope>NUCLEOTIDE SEQUENCE [LARGE SCALE GENOMIC DNA]</scope>
    <source>
        <strain evidence="2 3">DSM 105466</strain>
    </source>
</reference>
<feature type="transmembrane region" description="Helical" evidence="1">
    <location>
        <begin position="140"/>
        <end position="159"/>
    </location>
</feature>
<protein>
    <submittedName>
        <fullName evidence="2">Uncharacterized protein</fullName>
    </submittedName>
</protein>
<dbReference type="STRING" id="5539.A0A3E2HQA1"/>
<dbReference type="EMBL" id="NCSJ02000007">
    <property type="protein sequence ID" value="RFU35533.1"/>
    <property type="molecule type" value="Genomic_DNA"/>
</dbReference>
<organism evidence="2 3">
    <name type="scientific">Scytalidium lignicola</name>
    <name type="common">Hyphomycete</name>
    <dbReference type="NCBI Taxonomy" id="5539"/>
    <lineage>
        <taxon>Eukaryota</taxon>
        <taxon>Fungi</taxon>
        <taxon>Dikarya</taxon>
        <taxon>Ascomycota</taxon>
        <taxon>Pezizomycotina</taxon>
        <taxon>Leotiomycetes</taxon>
        <taxon>Leotiomycetes incertae sedis</taxon>
        <taxon>Scytalidium</taxon>
    </lineage>
</organism>
<feature type="transmembrane region" description="Helical" evidence="1">
    <location>
        <begin position="234"/>
        <end position="260"/>
    </location>
</feature>
<sequence length="380" mass="43571">MAQKIVARPFRLLTPVIAIATLEYFLTDSGALNWLEYLPSVTWSSWPFITMVQNPGVFISELIQLAYLVPNAAPMITYNYCTGVLWTIPVQLQGAWQTLIALIMIKECKRPGNASVSMHSVLRTTDLTYKYKTWLYARWWAYYPLLLTLLIVALEGFTIDLVTQWTEVNYAEYEYGWHPDTATGLTISQAGNSVYPDYFVPRLNALLTTVAMQTIVEISPLVQKVLSIKQLQWLFPHLFTIYLIHGFIFWSIGAWAMISIFSYGCPYWLCLLLTAIISYGALFATLPLLTPPIEAIGKHFTVRLWEHASQEPIIRKPTTYPFGKDLMLKFYENYLWGHMQFLRETLLDGSLLTHLTSDSTWVWINAHHVSAGYLGVSKRE</sequence>